<gene>
    <name evidence="3" type="ORF">D4739_08570</name>
</gene>
<dbReference type="Gene3D" id="3.40.50.2000">
    <property type="entry name" value="Glycogen Phosphorylase B"/>
    <property type="match status" value="1"/>
</dbReference>
<dbReference type="CDD" id="cd00761">
    <property type="entry name" value="Glyco_tranf_GTA_type"/>
    <property type="match status" value="1"/>
</dbReference>
<protein>
    <submittedName>
        <fullName evidence="3">Glycosyltransferase</fullName>
    </submittedName>
</protein>
<comment type="caution">
    <text evidence="3">The sequence shown here is derived from an EMBL/GenBank/DDBJ whole genome shotgun (WGS) entry which is preliminary data.</text>
</comment>
<dbReference type="Gene3D" id="3.90.550.10">
    <property type="entry name" value="Spore Coat Polysaccharide Biosynthesis Protein SpsA, Chain A"/>
    <property type="match status" value="1"/>
</dbReference>
<organism evidence="3 4">
    <name type="scientific">Nocardioides cavernaquae</name>
    <dbReference type="NCBI Taxonomy" id="2321396"/>
    <lineage>
        <taxon>Bacteria</taxon>
        <taxon>Bacillati</taxon>
        <taxon>Actinomycetota</taxon>
        <taxon>Actinomycetes</taxon>
        <taxon>Propionibacteriales</taxon>
        <taxon>Nocardioidaceae</taxon>
        <taxon>Nocardioides</taxon>
    </lineage>
</organism>
<dbReference type="Pfam" id="PF00535">
    <property type="entry name" value="Glycos_transf_2"/>
    <property type="match status" value="1"/>
</dbReference>
<evidence type="ECO:0000259" key="2">
    <source>
        <dbReference type="Pfam" id="PF13524"/>
    </source>
</evidence>
<evidence type="ECO:0000313" key="4">
    <source>
        <dbReference type="Proteomes" id="UP000276542"/>
    </source>
</evidence>
<dbReference type="InterPro" id="IPR055259">
    <property type="entry name" value="YkvP/CgeB_Glyco_trans-like"/>
</dbReference>
<dbReference type="GO" id="GO:0016740">
    <property type="term" value="F:transferase activity"/>
    <property type="evidence" value="ECO:0007669"/>
    <property type="project" value="UniProtKB-KW"/>
</dbReference>
<accession>A0A3A5HE49</accession>
<feature type="domain" description="Glycosyltransferase 2-like" evidence="1">
    <location>
        <begin position="381"/>
        <end position="491"/>
    </location>
</feature>
<dbReference type="SUPFAM" id="SSF53448">
    <property type="entry name" value="Nucleotide-diphospho-sugar transferases"/>
    <property type="match status" value="1"/>
</dbReference>
<keyword evidence="3" id="KW-0808">Transferase</keyword>
<evidence type="ECO:0000313" key="3">
    <source>
        <dbReference type="EMBL" id="RJS46260.1"/>
    </source>
</evidence>
<dbReference type="InterPro" id="IPR001173">
    <property type="entry name" value="Glyco_trans_2-like"/>
</dbReference>
<name>A0A3A5HE49_9ACTN</name>
<dbReference type="SUPFAM" id="SSF53756">
    <property type="entry name" value="UDP-Glycosyltransferase/glycogen phosphorylase"/>
    <property type="match status" value="1"/>
</dbReference>
<dbReference type="RefSeq" id="WP_120060233.1">
    <property type="nucleotide sequence ID" value="NZ_QYRP01000002.1"/>
</dbReference>
<feature type="domain" description="Spore protein YkvP/CgeB glycosyl transferase-like" evidence="2">
    <location>
        <begin position="220"/>
        <end position="364"/>
    </location>
</feature>
<evidence type="ECO:0000259" key="1">
    <source>
        <dbReference type="Pfam" id="PF00535"/>
    </source>
</evidence>
<dbReference type="OrthoDB" id="6713581at2"/>
<sequence>MSVKSRLKVRTRARRVLGYRPFHSSLGELRFRARPRIPEAPLPLAVPRRPDLRVAVILDPFSELAFGYEWDQVAPGPDDWRRVLSGHRPDLLFVESAWGGNGGRWRLHMTRDNKPSEELRALVSWCRAEGIPTVFWNKEDPPGYEKFLETARLFDQVFTVDADRIPWYQRDLGHDRIALLPFSAQPHLHNPVRRGHVGRSFDVAFAGTWHPEKHPERRRQMEFLLVPACEFGLHIWSRMEKDAKHRFPGKLGKRVVGSLPYEQMLTAYARYKVFLNVNSVTESPTMCARRLFELSAAQTAVVSAPAASIEPFFGDTITVVSTAEEARAALAKLIGSDDERDRLALRAHRRVFDEHLLEHRVESVLLSVGIAPSGPDQPLVSVIVPTHRPDQLDNVFANVGRQSHRRLELVLVTHGFEVDEAELRQRATAAGVSSLVVVPAPSELTLGACMNLGVDAAIGDLVAKVDDDNYYGVHYLTDLVRALDFSGADVVGKWAHFVHLEASDATLLRFASAEHRFVDLVQGGTLLTRRSVVRRIPFADIPRAVDTTFLTAAREAGLTVYAADRFNFVSVRRADPGSHTWTITDSELLAKSSTHLLFHGQPFGYAEV</sequence>
<proteinExistence type="predicted"/>
<dbReference type="EMBL" id="QYRP01000002">
    <property type="protein sequence ID" value="RJS46260.1"/>
    <property type="molecule type" value="Genomic_DNA"/>
</dbReference>
<dbReference type="AlphaFoldDB" id="A0A3A5HE49"/>
<dbReference type="InterPro" id="IPR029044">
    <property type="entry name" value="Nucleotide-diphossugar_trans"/>
</dbReference>
<dbReference type="Pfam" id="PF13524">
    <property type="entry name" value="Glyco_trans_1_2"/>
    <property type="match status" value="1"/>
</dbReference>
<reference evidence="4" key="1">
    <citation type="submission" date="2018-09" db="EMBL/GenBank/DDBJ databases">
        <authorList>
            <person name="Zhu H."/>
        </authorList>
    </citation>
    <scope>NUCLEOTIDE SEQUENCE [LARGE SCALE GENOMIC DNA]</scope>
    <source>
        <strain evidence="4">K1W22B-1</strain>
    </source>
</reference>
<dbReference type="Proteomes" id="UP000276542">
    <property type="component" value="Unassembled WGS sequence"/>
</dbReference>
<keyword evidence="4" id="KW-1185">Reference proteome</keyword>